<dbReference type="Pfam" id="PF03567">
    <property type="entry name" value="Sulfotransfer_2"/>
    <property type="match status" value="1"/>
</dbReference>
<dbReference type="SUPFAM" id="SSF52540">
    <property type="entry name" value="P-loop containing nucleoside triphosphate hydrolases"/>
    <property type="match status" value="1"/>
</dbReference>
<keyword evidence="2" id="KW-1185">Reference proteome</keyword>
<comment type="caution">
    <text evidence="1">The sequence shown here is derived from an EMBL/GenBank/DDBJ whole genome shotgun (WGS) entry which is preliminary data.</text>
</comment>
<accession>A0ABS5KCR7</accession>
<evidence type="ECO:0000313" key="1">
    <source>
        <dbReference type="EMBL" id="MBS2212133.1"/>
    </source>
</evidence>
<evidence type="ECO:0000313" key="2">
    <source>
        <dbReference type="Proteomes" id="UP000721861"/>
    </source>
</evidence>
<dbReference type="Gene3D" id="3.40.50.300">
    <property type="entry name" value="P-loop containing nucleotide triphosphate hydrolases"/>
    <property type="match status" value="1"/>
</dbReference>
<sequence>MDQYNTFLWLHLRKCGGQSFRKSFSPPYIQSDREDPIPFIALPKEQWNDALNNHRIPLGGYDYKRLLFAKKFLYDEEEFNNLYKFTIVRNPYDRAVSLWRYLMNTREAHKLPGSRMRIILKHSFSKFLSHIPYFMESKVSRSFATHVAPQWDDLTDMNNNLLVNEYFRIENINQGITILNQKLNTNITEFSHINKSLRNSYQKHYSKKTLKQVEALYASDIENLDYEF</sequence>
<protein>
    <submittedName>
        <fullName evidence="1">Sulfotransferase family 2 domain-containing protein</fullName>
    </submittedName>
</protein>
<reference evidence="1 2" key="1">
    <citation type="journal article" date="2014" name="Int. J. Syst. Evol. Microbiol.">
        <title>Carboxylicivirga gen. nov. in the family Marinilabiliaceae with two novel species, Carboxylicivirga mesophila sp. nov. and Carboxylicivirga taeanensis sp. nov., and reclassification of Cytophaga fermentans as Saccharicrinis fermentans gen. nov., comb. nov.</title>
        <authorList>
            <person name="Yang S.H."/>
            <person name="Seo H.S."/>
            <person name="Woo J.H."/>
            <person name="Oh H.M."/>
            <person name="Jang H."/>
            <person name="Lee J.H."/>
            <person name="Kim S.J."/>
            <person name="Kwon K.K."/>
        </authorList>
    </citation>
    <scope>NUCLEOTIDE SEQUENCE [LARGE SCALE GENOMIC DNA]</scope>
    <source>
        <strain evidence="1 2">JCM 18290</strain>
    </source>
</reference>
<dbReference type="Proteomes" id="UP000721861">
    <property type="component" value="Unassembled WGS sequence"/>
</dbReference>
<dbReference type="InterPro" id="IPR027417">
    <property type="entry name" value="P-loop_NTPase"/>
</dbReference>
<gene>
    <name evidence="1" type="ORF">KEM09_12005</name>
</gene>
<proteinExistence type="predicted"/>
<dbReference type="RefSeq" id="WP_212228616.1">
    <property type="nucleotide sequence ID" value="NZ_JAGUCN010000013.1"/>
</dbReference>
<organism evidence="1 2">
    <name type="scientific">Carboxylicivirga mesophila</name>
    <dbReference type="NCBI Taxonomy" id="1166478"/>
    <lineage>
        <taxon>Bacteria</taxon>
        <taxon>Pseudomonadati</taxon>
        <taxon>Bacteroidota</taxon>
        <taxon>Bacteroidia</taxon>
        <taxon>Marinilabiliales</taxon>
        <taxon>Marinilabiliaceae</taxon>
        <taxon>Carboxylicivirga</taxon>
    </lineage>
</organism>
<name>A0ABS5KCR7_9BACT</name>
<dbReference type="InterPro" id="IPR005331">
    <property type="entry name" value="Sulfotransferase"/>
</dbReference>
<dbReference type="EMBL" id="JAGUCN010000013">
    <property type="protein sequence ID" value="MBS2212133.1"/>
    <property type="molecule type" value="Genomic_DNA"/>
</dbReference>